<protein>
    <submittedName>
        <fullName evidence="2">Uncharacterized protein</fullName>
    </submittedName>
</protein>
<dbReference type="PATRIC" id="fig|83552.4.peg.2581"/>
<organism evidence="2 3">
    <name type="scientific">Parachlamydia acanthamoebae</name>
    <dbReference type="NCBI Taxonomy" id="83552"/>
    <lineage>
        <taxon>Bacteria</taxon>
        <taxon>Pseudomonadati</taxon>
        <taxon>Chlamydiota</taxon>
        <taxon>Chlamydiia</taxon>
        <taxon>Parachlamydiales</taxon>
        <taxon>Parachlamydiaceae</taxon>
        <taxon>Parachlamydia</taxon>
    </lineage>
</organism>
<dbReference type="AlphaFoldDB" id="A0A0C1E4I3"/>
<keyword evidence="1" id="KW-0472">Membrane</keyword>
<keyword evidence="1" id="KW-0812">Transmembrane</keyword>
<gene>
    <name evidence="2" type="ORF">DB43_AM00120</name>
</gene>
<accession>A0A0C1E4I3</accession>
<evidence type="ECO:0000256" key="1">
    <source>
        <dbReference type="SAM" id="Phobius"/>
    </source>
</evidence>
<proteinExistence type="predicted"/>
<comment type="caution">
    <text evidence="2">The sequence shown here is derived from an EMBL/GenBank/DDBJ whole genome shotgun (WGS) entry which is preliminary data.</text>
</comment>
<feature type="transmembrane region" description="Helical" evidence="1">
    <location>
        <begin position="21"/>
        <end position="42"/>
    </location>
</feature>
<dbReference type="Proteomes" id="UP000031307">
    <property type="component" value="Unassembled WGS sequence"/>
</dbReference>
<feature type="transmembrane region" description="Helical" evidence="1">
    <location>
        <begin position="81"/>
        <end position="103"/>
    </location>
</feature>
<dbReference type="EMBL" id="JSAM01000123">
    <property type="protein sequence ID" value="KIA76297.1"/>
    <property type="molecule type" value="Genomic_DNA"/>
</dbReference>
<keyword evidence="1" id="KW-1133">Transmembrane helix</keyword>
<evidence type="ECO:0000313" key="2">
    <source>
        <dbReference type="EMBL" id="KIA76297.1"/>
    </source>
</evidence>
<evidence type="ECO:0000313" key="3">
    <source>
        <dbReference type="Proteomes" id="UP000031307"/>
    </source>
</evidence>
<name>A0A0C1E4I3_9BACT</name>
<sequence length="137" mass="15764">MRECWKSQLLPKITHRVNVPCLNKCFVAMMRCSTQLFFYLGIAMYTGLVNRNFPCAEGESAIADFKKKIPKLRTVVKVSSIALTCLFFPLIMIPLVCAAIYLTHRNHCKKRGKDLPFKEFVKEIYIPARLIHNISVL</sequence>
<reference evidence="2 3" key="1">
    <citation type="journal article" date="2014" name="Mol. Biol. Evol.">
        <title>Massive expansion of Ubiquitination-related gene families within the Chlamydiae.</title>
        <authorList>
            <person name="Domman D."/>
            <person name="Collingro A."/>
            <person name="Lagkouvardos I."/>
            <person name="Gehre L."/>
            <person name="Weinmaier T."/>
            <person name="Rattei T."/>
            <person name="Subtil A."/>
            <person name="Horn M."/>
        </authorList>
    </citation>
    <scope>NUCLEOTIDE SEQUENCE [LARGE SCALE GENOMIC DNA]</scope>
    <source>
        <strain evidence="2 3">OEW1</strain>
    </source>
</reference>